<keyword evidence="2" id="KW-1185">Reference proteome</keyword>
<comment type="caution">
    <text evidence="1">The sequence shown here is derived from an EMBL/GenBank/DDBJ whole genome shotgun (WGS) entry which is preliminary data.</text>
</comment>
<gene>
    <name evidence="1" type="ORF">O1611_g9777</name>
</gene>
<organism evidence="1 2">
    <name type="scientific">Lasiodiplodia mahajangana</name>
    <dbReference type="NCBI Taxonomy" id="1108764"/>
    <lineage>
        <taxon>Eukaryota</taxon>
        <taxon>Fungi</taxon>
        <taxon>Dikarya</taxon>
        <taxon>Ascomycota</taxon>
        <taxon>Pezizomycotina</taxon>
        <taxon>Dothideomycetes</taxon>
        <taxon>Dothideomycetes incertae sedis</taxon>
        <taxon>Botryosphaeriales</taxon>
        <taxon>Botryosphaeriaceae</taxon>
        <taxon>Lasiodiplodia</taxon>
    </lineage>
</organism>
<dbReference type="Proteomes" id="UP001153332">
    <property type="component" value="Unassembled WGS sequence"/>
</dbReference>
<reference evidence="1" key="1">
    <citation type="submission" date="2022-12" db="EMBL/GenBank/DDBJ databases">
        <title>Genome Sequence of Lasiodiplodia mahajangana.</title>
        <authorList>
            <person name="Buettner E."/>
        </authorList>
    </citation>
    <scope>NUCLEOTIDE SEQUENCE</scope>
    <source>
        <strain evidence="1">VT137</strain>
    </source>
</reference>
<name>A0ACC2J5D1_9PEZI</name>
<dbReference type="EMBL" id="JAPUUL010003498">
    <property type="protein sequence ID" value="KAJ8122705.1"/>
    <property type="molecule type" value="Genomic_DNA"/>
</dbReference>
<evidence type="ECO:0000313" key="2">
    <source>
        <dbReference type="Proteomes" id="UP001153332"/>
    </source>
</evidence>
<protein>
    <submittedName>
        <fullName evidence="1">Uncharacterized protein</fullName>
    </submittedName>
</protein>
<sequence>MLASNQQALLLLCIYAPQTAARELFNSLGLQYSNLKFRLSYAWGNLLLSFFQGAQGLMALVILPLITRALATPLGWSPWMRDRRYTITSIGVMASGLLVIASAPLLALEVIGLLLVSLGSCTNGLLMSLMGGAVPADAVGAIYSAALTLSIIARSISGPIFNGLFITSMKLGWIWLGLPFAAMAAFMLCQFAASFFIRKDRAEDAGDH</sequence>
<proteinExistence type="predicted"/>
<accession>A0ACC2J5D1</accession>
<evidence type="ECO:0000313" key="1">
    <source>
        <dbReference type="EMBL" id="KAJ8122705.1"/>
    </source>
</evidence>